<feature type="compositionally biased region" description="Basic residues" evidence="1">
    <location>
        <begin position="14"/>
        <end position="28"/>
    </location>
</feature>
<name>A0A2K5S5S3_CEBIM</name>
<protein>
    <recommendedName>
        <fullName evidence="4">Zinc finger protein 302</fullName>
    </recommendedName>
</protein>
<evidence type="ECO:0000313" key="2">
    <source>
        <dbReference type="Ensembl" id="ENSCCAP00000035730.1"/>
    </source>
</evidence>
<dbReference type="AlphaFoldDB" id="A0A2K5S5S3"/>
<feature type="region of interest" description="Disordered" evidence="1">
    <location>
        <begin position="1"/>
        <end position="28"/>
    </location>
</feature>
<feature type="compositionally biased region" description="Polar residues" evidence="1">
    <location>
        <begin position="1"/>
        <end position="13"/>
    </location>
</feature>
<accession>A0A2K5S5S3</accession>
<dbReference type="Proteomes" id="UP000233040">
    <property type="component" value="Unassembled WGS sequence"/>
</dbReference>
<evidence type="ECO:0000313" key="3">
    <source>
        <dbReference type="Proteomes" id="UP000233040"/>
    </source>
</evidence>
<organism evidence="2 3">
    <name type="scientific">Cebus imitator</name>
    <name type="common">Panamanian white-faced capuchin</name>
    <name type="synonym">Cebus capucinus imitator</name>
    <dbReference type="NCBI Taxonomy" id="2715852"/>
    <lineage>
        <taxon>Eukaryota</taxon>
        <taxon>Metazoa</taxon>
        <taxon>Chordata</taxon>
        <taxon>Craniata</taxon>
        <taxon>Vertebrata</taxon>
        <taxon>Euteleostomi</taxon>
        <taxon>Mammalia</taxon>
        <taxon>Eutheria</taxon>
        <taxon>Euarchontoglires</taxon>
        <taxon>Primates</taxon>
        <taxon>Haplorrhini</taxon>
        <taxon>Platyrrhini</taxon>
        <taxon>Cebidae</taxon>
        <taxon>Cebinae</taxon>
        <taxon>Cebus</taxon>
    </lineage>
</organism>
<dbReference type="GeneTree" id="ENSGT00940000161431"/>
<evidence type="ECO:0008006" key="4">
    <source>
        <dbReference type="Google" id="ProtNLM"/>
    </source>
</evidence>
<proteinExistence type="predicted"/>
<keyword evidence="3" id="KW-1185">Reference proteome</keyword>
<evidence type="ECO:0000256" key="1">
    <source>
        <dbReference type="SAM" id="MobiDB-lite"/>
    </source>
</evidence>
<reference evidence="2" key="2">
    <citation type="submission" date="2025-09" db="UniProtKB">
        <authorList>
            <consortium name="Ensembl"/>
        </authorList>
    </citation>
    <scope>IDENTIFICATION</scope>
</reference>
<dbReference type="Ensembl" id="ENSCCAT00000053510.1">
    <property type="protein sequence ID" value="ENSCCAP00000035730.1"/>
    <property type="gene ID" value="ENSCCAG00000035764.1"/>
</dbReference>
<sequence length="28" mass="3463">MSQIGNQDGQTRNYHQRRIFMMKIRPKQ</sequence>
<reference evidence="2" key="1">
    <citation type="submission" date="2025-08" db="UniProtKB">
        <authorList>
            <consortium name="Ensembl"/>
        </authorList>
    </citation>
    <scope>IDENTIFICATION</scope>
</reference>